<accession>A0ABV0M4T8</accession>
<dbReference type="EMBL" id="JBEAAL010000014">
    <property type="protein sequence ID" value="MEQ1406856.1"/>
    <property type="molecule type" value="Genomic_DNA"/>
</dbReference>
<protein>
    <submittedName>
        <fullName evidence="3">Tripartite tricarboxylate transporter TctB family protein</fullName>
    </submittedName>
</protein>
<keyword evidence="1" id="KW-0812">Transmembrane</keyword>
<reference evidence="3 4" key="1">
    <citation type="submission" date="2024-05" db="EMBL/GenBank/DDBJ databases">
        <title>Neorhizobium sp. Rsf11, a plant growth promoting and heavy metal resistant PAH-degrader.</title>
        <authorList>
            <person name="Golubev S.N."/>
            <person name="Muratova A.Y."/>
            <person name="Markelova M.I."/>
        </authorList>
    </citation>
    <scope>NUCLEOTIDE SEQUENCE [LARGE SCALE GENOMIC DNA]</scope>
    <source>
        <strain evidence="3 4">Rsf11</strain>
    </source>
</reference>
<feature type="transmembrane region" description="Helical" evidence="1">
    <location>
        <begin position="18"/>
        <end position="36"/>
    </location>
</feature>
<keyword evidence="1" id="KW-0472">Membrane</keyword>
<gene>
    <name evidence="3" type="ORF">ABK249_18155</name>
</gene>
<name>A0ABV0M4T8_9HYPH</name>
<dbReference type="Pfam" id="PF07331">
    <property type="entry name" value="TctB"/>
    <property type="match status" value="1"/>
</dbReference>
<keyword evidence="4" id="KW-1185">Reference proteome</keyword>
<organism evidence="3 4">
    <name type="scientific">Neorhizobium phenanthreniclasticum</name>
    <dbReference type="NCBI Taxonomy" id="3157917"/>
    <lineage>
        <taxon>Bacteria</taxon>
        <taxon>Pseudomonadati</taxon>
        <taxon>Pseudomonadota</taxon>
        <taxon>Alphaproteobacteria</taxon>
        <taxon>Hyphomicrobiales</taxon>
        <taxon>Rhizobiaceae</taxon>
        <taxon>Rhizobium/Agrobacterium group</taxon>
        <taxon>Neorhizobium</taxon>
    </lineage>
</organism>
<feature type="transmembrane region" description="Helical" evidence="1">
    <location>
        <begin position="89"/>
        <end position="117"/>
    </location>
</feature>
<comment type="caution">
    <text evidence="3">The sequence shown here is derived from an EMBL/GenBank/DDBJ whole genome shotgun (WGS) entry which is preliminary data.</text>
</comment>
<feature type="domain" description="DUF1468" evidence="2">
    <location>
        <begin position="21"/>
        <end position="153"/>
    </location>
</feature>
<dbReference type="Proteomes" id="UP001496627">
    <property type="component" value="Unassembled WGS sequence"/>
</dbReference>
<sequence length="161" mass="17183">MSIETRKPQERALSRRNVTFTAIFVCFSVVVGIYAYRTLSIGTAAEMGAGFFPVMLSIVLGFLALAVAFTPISAGAQPLRFASIKSSVLVLGAPLIFAVTIQSLGLVAAVALTIFFSSFASRFATLRQSLLLAVGFTVFCVAVFHFLLNLPIPLWGDLITG</sequence>
<evidence type="ECO:0000256" key="1">
    <source>
        <dbReference type="SAM" id="Phobius"/>
    </source>
</evidence>
<dbReference type="RefSeq" id="WP_037145176.1">
    <property type="nucleotide sequence ID" value="NZ_JBEAAL010000014.1"/>
</dbReference>
<feature type="transmembrane region" description="Helical" evidence="1">
    <location>
        <begin position="48"/>
        <end position="69"/>
    </location>
</feature>
<evidence type="ECO:0000313" key="4">
    <source>
        <dbReference type="Proteomes" id="UP001496627"/>
    </source>
</evidence>
<dbReference type="InterPro" id="IPR009936">
    <property type="entry name" value="DUF1468"/>
</dbReference>
<evidence type="ECO:0000313" key="3">
    <source>
        <dbReference type="EMBL" id="MEQ1406856.1"/>
    </source>
</evidence>
<feature type="transmembrane region" description="Helical" evidence="1">
    <location>
        <begin position="129"/>
        <end position="148"/>
    </location>
</feature>
<keyword evidence="1" id="KW-1133">Transmembrane helix</keyword>
<evidence type="ECO:0000259" key="2">
    <source>
        <dbReference type="Pfam" id="PF07331"/>
    </source>
</evidence>
<proteinExistence type="predicted"/>